<dbReference type="InterPro" id="IPR003690">
    <property type="entry name" value="MTERF"/>
</dbReference>
<keyword evidence="2" id="KW-0806">Transcription termination</keyword>
<evidence type="ECO:0000256" key="2">
    <source>
        <dbReference type="ARBA" id="ARBA00022472"/>
    </source>
</evidence>
<dbReference type="Pfam" id="PF02536">
    <property type="entry name" value="mTERF"/>
    <property type="match status" value="2"/>
</dbReference>
<keyword evidence="5" id="KW-1185">Reference proteome</keyword>
<dbReference type="AlphaFoldDB" id="A0AAD8N2J8"/>
<dbReference type="Gene3D" id="1.25.70.10">
    <property type="entry name" value="Transcription termination factor 3, mitochondrial"/>
    <property type="match status" value="1"/>
</dbReference>
<keyword evidence="2" id="KW-0804">Transcription</keyword>
<keyword evidence="3" id="KW-0809">Transit peptide</keyword>
<dbReference type="GO" id="GO:0003676">
    <property type="term" value="F:nucleic acid binding"/>
    <property type="evidence" value="ECO:0007669"/>
    <property type="project" value="InterPro"/>
</dbReference>
<gene>
    <name evidence="4" type="ORF">POM88_012702</name>
</gene>
<comment type="similarity">
    <text evidence="1">Belongs to the mTERF family.</text>
</comment>
<evidence type="ECO:0000256" key="3">
    <source>
        <dbReference type="ARBA" id="ARBA00022946"/>
    </source>
</evidence>
<sequence length="394" mass="46404">MFRRWIAFDFCATLWGYGVPEYRIERFLRFQPRAYMLDSERFKMIDRVVLEMGKQPGVLVASGFEFQMHFPLGFKRTTSFPANYSGKASKIDTVENNSTVNLFKNYGFTEPQITSLLSKRPAILSLNEDKVIRPRLDLFTSYGFSCADIYHILVSDIEILRRGIKTQIVPCCEFLKSVARDHESFVGIVKRSTWVLKHDYKYNLQPNIEVLRDYGVPEYRIERFLRFQPRALMLDSERFKMIVKEVLEMGFDPVKSHFLRALNTIVGLSKETRERKCDLYRKWGWTDDQILSAFRKQPGVLVASEEKIEQLFEFLIKKMGWSATEVWSCPIVIMHSFENWTVPRCFVVQFLLSKGALPKDLNLSRVIVPMENRFKERLVGLHWPRLLTWWLDSL</sequence>
<dbReference type="EMBL" id="JAUIZM010000003">
    <property type="protein sequence ID" value="KAK1393646.1"/>
    <property type="molecule type" value="Genomic_DNA"/>
</dbReference>
<comment type="caution">
    <text evidence="4">The sequence shown here is derived from an EMBL/GenBank/DDBJ whole genome shotgun (WGS) entry which is preliminary data.</text>
</comment>
<proteinExistence type="inferred from homology"/>
<accession>A0AAD8N2J8</accession>
<keyword evidence="2" id="KW-0805">Transcription regulation</keyword>
<organism evidence="4 5">
    <name type="scientific">Heracleum sosnowskyi</name>
    <dbReference type="NCBI Taxonomy" id="360622"/>
    <lineage>
        <taxon>Eukaryota</taxon>
        <taxon>Viridiplantae</taxon>
        <taxon>Streptophyta</taxon>
        <taxon>Embryophyta</taxon>
        <taxon>Tracheophyta</taxon>
        <taxon>Spermatophyta</taxon>
        <taxon>Magnoliopsida</taxon>
        <taxon>eudicotyledons</taxon>
        <taxon>Gunneridae</taxon>
        <taxon>Pentapetalae</taxon>
        <taxon>asterids</taxon>
        <taxon>campanulids</taxon>
        <taxon>Apiales</taxon>
        <taxon>Apiaceae</taxon>
        <taxon>Apioideae</taxon>
        <taxon>apioid superclade</taxon>
        <taxon>Tordylieae</taxon>
        <taxon>Tordyliinae</taxon>
        <taxon>Heracleum</taxon>
    </lineage>
</organism>
<evidence type="ECO:0000256" key="1">
    <source>
        <dbReference type="ARBA" id="ARBA00007692"/>
    </source>
</evidence>
<reference evidence="4" key="1">
    <citation type="submission" date="2023-02" db="EMBL/GenBank/DDBJ databases">
        <title>Genome of toxic invasive species Heracleum sosnowskyi carries increased number of genes despite the absence of recent whole-genome duplications.</title>
        <authorList>
            <person name="Schelkunov M."/>
            <person name="Shtratnikova V."/>
            <person name="Makarenko M."/>
            <person name="Klepikova A."/>
            <person name="Omelchenko D."/>
            <person name="Novikova G."/>
            <person name="Obukhova E."/>
            <person name="Bogdanov V."/>
            <person name="Penin A."/>
            <person name="Logacheva M."/>
        </authorList>
    </citation>
    <scope>NUCLEOTIDE SEQUENCE</scope>
    <source>
        <strain evidence="4">Hsosn_3</strain>
        <tissue evidence="4">Leaf</tissue>
    </source>
</reference>
<evidence type="ECO:0000313" key="4">
    <source>
        <dbReference type="EMBL" id="KAK1393646.1"/>
    </source>
</evidence>
<dbReference type="InterPro" id="IPR038538">
    <property type="entry name" value="MTERF_sf"/>
</dbReference>
<dbReference type="Proteomes" id="UP001237642">
    <property type="component" value="Unassembled WGS sequence"/>
</dbReference>
<name>A0AAD8N2J8_9APIA</name>
<dbReference type="PANTHER" id="PTHR13068">
    <property type="entry name" value="CGI-12 PROTEIN-RELATED"/>
    <property type="match status" value="1"/>
</dbReference>
<dbReference type="FunFam" id="1.25.70.10:FF:000001">
    <property type="entry name" value="Mitochondrial transcription termination factor-like"/>
    <property type="match status" value="1"/>
</dbReference>
<dbReference type="SMART" id="SM00733">
    <property type="entry name" value="Mterf"/>
    <property type="match status" value="5"/>
</dbReference>
<reference evidence="4" key="2">
    <citation type="submission" date="2023-05" db="EMBL/GenBank/DDBJ databases">
        <authorList>
            <person name="Schelkunov M.I."/>
        </authorList>
    </citation>
    <scope>NUCLEOTIDE SEQUENCE</scope>
    <source>
        <strain evidence="4">Hsosn_3</strain>
        <tissue evidence="4">Leaf</tissue>
    </source>
</reference>
<evidence type="ECO:0000313" key="5">
    <source>
        <dbReference type="Proteomes" id="UP001237642"/>
    </source>
</evidence>
<protein>
    <submittedName>
        <fullName evidence="4">Peroxin 6</fullName>
    </submittedName>
</protein>
<dbReference type="PANTHER" id="PTHR13068:SF236">
    <property type="entry name" value="OS02G0749800 PROTEIN"/>
    <property type="match status" value="1"/>
</dbReference>
<dbReference type="GO" id="GO:0006353">
    <property type="term" value="P:DNA-templated transcription termination"/>
    <property type="evidence" value="ECO:0007669"/>
    <property type="project" value="UniProtKB-KW"/>
</dbReference>